<dbReference type="Proteomes" id="UP001607303">
    <property type="component" value="Unassembled WGS sequence"/>
</dbReference>
<sequence length="63" mass="7432">MRLKSTGEDERKTTNCVGTMRNRLTHNQTKNKMRWKTYPELDDGHLMKSSNHTKILLSQTIQK</sequence>
<organism evidence="1 2">
    <name type="scientific">Vespula maculifrons</name>
    <name type="common">Eastern yellow jacket</name>
    <name type="synonym">Wasp</name>
    <dbReference type="NCBI Taxonomy" id="7453"/>
    <lineage>
        <taxon>Eukaryota</taxon>
        <taxon>Metazoa</taxon>
        <taxon>Ecdysozoa</taxon>
        <taxon>Arthropoda</taxon>
        <taxon>Hexapoda</taxon>
        <taxon>Insecta</taxon>
        <taxon>Pterygota</taxon>
        <taxon>Neoptera</taxon>
        <taxon>Endopterygota</taxon>
        <taxon>Hymenoptera</taxon>
        <taxon>Apocrita</taxon>
        <taxon>Aculeata</taxon>
        <taxon>Vespoidea</taxon>
        <taxon>Vespidae</taxon>
        <taxon>Vespinae</taxon>
        <taxon>Vespula</taxon>
    </lineage>
</organism>
<gene>
    <name evidence="1" type="ORF">V1477_004783</name>
</gene>
<evidence type="ECO:0000313" key="2">
    <source>
        <dbReference type="Proteomes" id="UP001607303"/>
    </source>
</evidence>
<dbReference type="EMBL" id="JAYRBN010000037">
    <property type="protein sequence ID" value="KAL2746413.1"/>
    <property type="molecule type" value="Genomic_DNA"/>
</dbReference>
<comment type="caution">
    <text evidence="1">The sequence shown here is derived from an EMBL/GenBank/DDBJ whole genome shotgun (WGS) entry which is preliminary data.</text>
</comment>
<name>A0ABD2CMT0_VESMC</name>
<dbReference type="AlphaFoldDB" id="A0ABD2CMT0"/>
<evidence type="ECO:0000313" key="1">
    <source>
        <dbReference type="EMBL" id="KAL2746413.1"/>
    </source>
</evidence>
<protein>
    <submittedName>
        <fullName evidence="1">Uncharacterized protein</fullName>
    </submittedName>
</protein>
<keyword evidence="2" id="KW-1185">Reference proteome</keyword>
<accession>A0ABD2CMT0</accession>
<reference evidence="1 2" key="1">
    <citation type="journal article" date="2024" name="Ann. Entomol. Soc. Am.">
        <title>Genomic analyses of the southern and eastern yellowjacket wasps (Hymenoptera: Vespidae) reveal evolutionary signatures of social life.</title>
        <authorList>
            <person name="Catto M.A."/>
            <person name="Caine P.B."/>
            <person name="Orr S.E."/>
            <person name="Hunt B.G."/>
            <person name="Goodisman M.A.D."/>
        </authorList>
    </citation>
    <scope>NUCLEOTIDE SEQUENCE [LARGE SCALE GENOMIC DNA]</scope>
    <source>
        <strain evidence="1">232</strain>
        <tissue evidence="1">Head and thorax</tissue>
    </source>
</reference>
<proteinExistence type="predicted"/>